<dbReference type="CDD" id="cd00085">
    <property type="entry name" value="HNHc"/>
    <property type="match status" value="1"/>
</dbReference>
<feature type="domain" description="HNH nuclease" evidence="2">
    <location>
        <begin position="293"/>
        <end position="349"/>
    </location>
</feature>
<dbReference type="InterPro" id="IPR058813">
    <property type="entry name" value="DNA-SBD_ScoMcrA"/>
</dbReference>
<dbReference type="RefSeq" id="WP_203883447.1">
    <property type="nucleotide sequence ID" value="NZ_BAABHH010000005.1"/>
</dbReference>
<dbReference type="Pfam" id="PF26340">
    <property type="entry name" value="DNA-SBD_ScoMcrA"/>
    <property type="match status" value="1"/>
</dbReference>
<name>A0A8J3LVS0_9ACTN</name>
<dbReference type="AlphaFoldDB" id="A0A8J3LVS0"/>
<evidence type="ECO:0000256" key="1">
    <source>
        <dbReference type="SAM" id="MobiDB-lite"/>
    </source>
</evidence>
<organism evidence="3 4">
    <name type="scientific">Planotetraspora kaengkrachanensis</name>
    <dbReference type="NCBI Taxonomy" id="575193"/>
    <lineage>
        <taxon>Bacteria</taxon>
        <taxon>Bacillati</taxon>
        <taxon>Actinomycetota</taxon>
        <taxon>Actinomycetes</taxon>
        <taxon>Streptosporangiales</taxon>
        <taxon>Streptosporangiaceae</taxon>
        <taxon>Planotetraspora</taxon>
    </lineage>
</organism>
<keyword evidence="4" id="KW-1185">Reference proteome</keyword>
<gene>
    <name evidence="3" type="ORF">Pka01_31300</name>
</gene>
<dbReference type="InterPro" id="IPR003615">
    <property type="entry name" value="HNH_nuc"/>
</dbReference>
<dbReference type="Pfam" id="PF13391">
    <property type="entry name" value="HNH_2"/>
    <property type="match status" value="1"/>
</dbReference>
<dbReference type="EMBL" id="BONV01000012">
    <property type="protein sequence ID" value="GIG80003.1"/>
    <property type="molecule type" value="Genomic_DNA"/>
</dbReference>
<sequence>MALSDLRREMVLSAIEEYDKLGRDAFLETYGYGPARGYFLLYDGKRYDSKAIVGVAHRDVDGWPLRAEDFSGGNATVARALRDLGFEVTRPGDIIEGHSLESLLEKILTLKTAASATPGAQKRHQPLTLLWALGGAARGYDRLVPWRDASPALESLLREFGHAGDGLHAEFPVLRLYHHGLWDLPGRNDVPRASGSAAQRWMRQNQPLSGLRSWVHDLVTDHPAVRAQIVLRLLDEYVRDVDRDELLTATRLAPEPNAIPPAQGEATPLPDGTPTPSRRTVTTNRVIRDSALAEQVKLVHNHQCQICGIRLTTRRGPYAEGAHIRPLGTPHNGPDEPGNLLCLCPNHHVLFDGGTITINDELVAIDVPTRQPITPIQLADGHTPDPRHVAYHRHVSEHSQSTGAAQVTKDC</sequence>
<evidence type="ECO:0000259" key="2">
    <source>
        <dbReference type="SMART" id="SM00507"/>
    </source>
</evidence>
<feature type="region of interest" description="Disordered" evidence="1">
    <location>
        <begin position="254"/>
        <end position="279"/>
    </location>
</feature>
<dbReference type="Proteomes" id="UP000630097">
    <property type="component" value="Unassembled WGS sequence"/>
</dbReference>
<proteinExistence type="predicted"/>
<dbReference type="Pfam" id="PF26345">
    <property type="entry name" value="ScoMcrA_N"/>
    <property type="match status" value="1"/>
</dbReference>
<comment type="caution">
    <text evidence="3">The sequence shown here is derived from an EMBL/GenBank/DDBJ whole genome shotgun (WGS) entry which is preliminary data.</text>
</comment>
<accession>A0A8J3LVS0</accession>
<reference evidence="3 4" key="1">
    <citation type="submission" date="2021-01" db="EMBL/GenBank/DDBJ databases">
        <title>Whole genome shotgun sequence of Planotetraspora kaengkrachanensis NBRC 104272.</title>
        <authorList>
            <person name="Komaki H."/>
            <person name="Tamura T."/>
        </authorList>
    </citation>
    <scope>NUCLEOTIDE SEQUENCE [LARGE SCALE GENOMIC DNA]</scope>
    <source>
        <strain evidence="3 4">NBRC 104272</strain>
    </source>
</reference>
<dbReference type="InterPro" id="IPR058807">
    <property type="entry name" value="ScoMcrA_N"/>
</dbReference>
<dbReference type="SMART" id="SM00507">
    <property type="entry name" value="HNHc"/>
    <property type="match status" value="1"/>
</dbReference>
<evidence type="ECO:0000313" key="4">
    <source>
        <dbReference type="Proteomes" id="UP000630097"/>
    </source>
</evidence>
<evidence type="ECO:0000313" key="3">
    <source>
        <dbReference type="EMBL" id="GIG80003.1"/>
    </source>
</evidence>
<protein>
    <recommendedName>
        <fullName evidence="2">HNH nuclease domain-containing protein</fullName>
    </recommendedName>
</protein>